<dbReference type="RefSeq" id="WP_272749308.1">
    <property type="nucleotide sequence ID" value="NZ_JAQQKX010000016.1"/>
</dbReference>
<evidence type="ECO:0000313" key="3">
    <source>
        <dbReference type="Proteomes" id="UP001214854"/>
    </source>
</evidence>
<keyword evidence="3" id="KW-1185">Reference proteome</keyword>
<gene>
    <name evidence="2" type="ORF">PQU92_16245</name>
</gene>
<reference evidence="2 3" key="1">
    <citation type="submission" date="2023-01" db="EMBL/GenBank/DDBJ databases">
        <title>Novel species of the genus Asticcacaulis isolated from rivers.</title>
        <authorList>
            <person name="Lu H."/>
        </authorList>
    </citation>
    <scope>NUCLEOTIDE SEQUENCE [LARGE SCALE GENOMIC DNA]</scope>
    <source>
        <strain evidence="2 3">BYS171W</strain>
    </source>
</reference>
<sequence>MVTHNATKAYQSRYKAELKRRHTRRAGILAGTVSALAMLSACDSPEPSAPTPTTEQMLVYKTLDECKAAQADDKLCETAFAEAWQWQGQQPAYSEKARCEAEYGEGHCESRATASGGSWFVPLMAGVMLSNRMNNASYDTYRREREYNGYSGAYPVYVNRRGDISTYGGSGMRPLGYSLTSSGLPSRMNVETARGTSDSRYRASSRGGFGKSSTARGGCCG</sequence>
<dbReference type="InterPro" id="IPR009576">
    <property type="entry name" value="Biofilm_formation_YgiB"/>
</dbReference>
<dbReference type="Pfam" id="PF06693">
    <property type="entry name" value="DUF1190"/>
    <property type="match status" value="1"/>
</dbReference>
<comment type="caution">
    <text evidence="2">The sequence shown here is derived from an EMBL/GenBank/DDBJ whole genome shotgun (WGS) entry which is preliminary data.</text>
</comment>
<dbReference type="Proteomes" id="UP001214854">
    <property type="component" value="Unassembled WGS sequence"/>
</dbReference>
<name>A0ABT5HXP4_9CAUL</name>
<organism evidence="2 3">
    <name type="scientific">Asticcacaulis aquaticus</name>
    <dbReference type="NCBI Taxonomy" id="2984212"/>
    <lineage>
        <taxon>Bacteria</taxon>
        <taxon>Pseudomonadati</taxon>
        <taxon>Pseudomonadota</taxon>
        <taxon>Alphaproteobacteria</taxon>
        <taxon>Caulobacterales</taxon>
        <taxon>Caulobacteraceae</taxon>
        <taxon>Asticcacaulis</taxon>
    </lineage>
</organism>
<evidence type="ECO:0000256" key="1">
    <source>
        <dbReference type="SAM" id="MobiDB-lite"/>
    </source>
</evidence>
<protein>
    <submittedName>
        <fullName evidence="2">DUF1190 domain-containing protein</fullName>
    </submittedName>
</protein>
<proteinExistence type="predicted"/>
<feature type="region of interest" description="Disordered" evidence="1">
    <location>
        <begin position="192"/>
        <end position="221"/>
    </location>
</feature>
<dbReference type="EMBL" id="JAQQKX010000016">
    <property type="protein sequence ID" value="MDC7684836.1"/>
    <property type="molecule type" value="Genomic_DNA"/>
</dbReference>
<accession>A0ABT5HXP4</accession>
<evidence type="ECO:0000313" key="2">
    <source>
        <dbReference type="EMBL" id="MDC7684836.1"/>
    </source>
</evidence>